<protein>
    <submittedName>
        <fullName evidence="2">Uncharacterized protein</fullName>
    </submittedName>
</protein>
<keyword evidence="3" id="KW-1185">Reference proteome</keyword>
<reference evidence="2" key="1">
    <citation type="submission" date="2013-05" db="EMBL/GenBank/DDBJ databases">
        <title>Genome assembly of Cystobacter fuscus DSM 2262.</title>
        <authorList>
            <person name="Sharma G."/>
            <person name="Khatri I."/>
            <person name="Kaur C."/>
            <person name="Mayilraj S."/>
            <person name="Subramanian S."/>
        </authorList>
    </citation>
    <scope>NUCLEOTIDE SEQUENCE [LARGE SCALE GENOMIC DNA]</scope>
    <source>
        <strain evidence="2">DSM 2262</strain>
    </source>
</reference>
<sequence>MGSHGHEGQCCEADQQFLGAHVGAGEKRGGAKQSLTEASRSTGRGLLGA</sequence>
<feature type="region of interest" description="Disordered" evidence="1">
    <location>
        <begin position="22"/>
        <end position="49"/>
    </location>
</feature>
<evidence type="ECO:0000313" key="3">
    <source>
        <dbReference type="Proteomes" id="UP000011682"/>
    </source>
</evidence>
<proteinExistence type="predicted"/>
<feature type="compositionally biased region" description="Polar residues" evidence="1">
    <location>
        <begin position="33"/>
        <end position="42"/>
    </location>
</feature>
<dbReference type="AlphaFoldDB" id="S9P076"/>
<comment type="caution">
    <text evidence="2">The sequence shown here is derived from an EMBL/GenBank/DDBJ whole genome shotgun (WGS) entry which is preliminary data.</text>
</comment>
<name>S9P076_CYSF2</name>
<evidence type="ECO:0000256" key="1">
    <source>
        <dbReference type="SAM" id="MobiDB-lite"/>
    </source>
</evidence>
<organism evidence="2 3">
    <name type="scientific">Cystobacter fuscus (strain ATCC 25194 / DSM 2262 / NBRC 100088 / M29)</name>
    <dbReference type="NCBI Taxonomy" id="1242864"/>
    <lineage>
        <taxon>Bacteria</taxon>
        <taxon>Pseudomonadati</taxon>
        <taxon>Myxococcota</taxon>
        <taxon>Myxococcia</taxon>
        <taxon>Myxococcales</taxon>
        <taxon>Cystobacterineae</taxon>
        <taxon>Archangiaceae</taxon>
        <taxon>Cystobacter</taxon>
    </lineage>
</organism>
<gene>
    <name evidence="2" type="ORF">D187_009253</name>
</gene>
<accession>S9P076</accession>
<dbReference type="EMBL" id="ANAH02000071">
    <property type="protein sequence ID" value="EPX55642.1"/>
    <property type="molecule type" value="Genomic_DNA"/>
</dbReference>
<dbReference type="Proteomes" id="UP000011682">
    <property type="component" value="Unassembled WGS sequence"/>
</dbReference>
<evidence type="ECO:0000313" key="2">
    <source>
        <dbReference type="EMBL" id="EPX55642.1"/>
    </source>
</evidence>